<evidence type="ECO:0000256" key="1">
    <source>
        <dbReference type="ARBA" id="ARBA00004653"/>
    </source>
</evidence>
<dbReference type="AlphaFoldDB" id="A0A8C5UB01"/>
<proteinExistence type="inferred from homology"/>
<keyword evidence="2 8" id="KW-0812">Transmembrane</keyword>
<dbReference type="GO" id="GO:0005829">
    <property type="term" value="C:cytosol"/>
    <property type="evidence" value="ECO:0007669"/>
    <property type="project" value="GOC"/>
</dbReference>
<feature type="transmembrane region" description="Helical" evidence="8">
    <location>
        <begin position="12"/>
        <end position="30"/>
    </location>
</feature>
<organism evidence="9 10">
    <name type="scientific">Malurus cyaneus samueli</name>
    <dbReference type="NCBI Taxonomy" id="2593467"/>
    <lineage>
        <taxon>Eukaryota</taxon>
        <taxon>Metazoa</taxon>
        <taxon>Chordata</taxon>
        <taxon>Craniata</taxon>
        <taxon>Vertebrata</taxon>
        <taxon>Euteleostomi</taxon>
        <taxon>Archelosauria</taxon>
        <taxon>Archosauria</taxon>
        <taxon>Dinosauria</taxon>
        <taxon>Saurischia</taxon>
        <taxon>Theropoda</taxon>
        <taxon>Coelurosauria</taxon>
        <taxon>Aves</taxon>
        <taxon>Neognathae</taxon>
        <taxon>Neoaves</taxon>
        <taxon>Telluraves</taxon>
        <taxon>Australaves</taxon>
        <taxon>Passeriformes</taxon>
        <taxon>Meliphagoidea</taxon>
        <taxon>Maluridae</taxon>
        <taxon>Malurus</taxon>
    </lineage>
</organism>
<keyword evidence="10" id="KW-1185">Reference proteome</keyword>
<comment type="subcellular location">
    <subcellularLocation>
        <location evidence="1">Golgi apparatus membrane</location>
        <topology evidence="1">Multi-pass membrane protein</topology>
    </subcellularLocation>
</comment>
<evidence type="ECO:0000256" key="5">
    <source>
        <dbReference type="ARBA" id="ARBA00023136"/>
    </source>
</evidence>
<keyword evidence="5 8" id="KW-0472">Membrane</keyword>
<name>A0A8C5UB01_9PASS</name>
<evidence type="ECO:0000313" key="9">
    <source>
        <dbReference type="Ensembl" id="ENSMCSP00000017666.1"/>
    </source>
</evidence>
<evidence type="ECO:0000256" key="6">
    <source>
        <dbReference type="ARBA" id="ARBA00024660"/>
    </source>
</evidence>
<evidence type="ECO:0000256" key="3">
    <source>
        <dbReference type="ARBA" id="ARBA00022989"/>
    </source>
</evidence>
<dbReference type="PANTHER" id="PTHR21493">
    <property type="entry name" value="CGI-141-RELATED/LIPASE CONTAINING PROTEIN"/>
    <property type="match status" value="1"/>
</dbReference>
<keyword evidence="3 8" id="KW-1133">Transmembrane helix</keyword>
<dbReference type="Pfam" id="PF04178">
    <property type="entry name" value="Got1"/>
    <property type="match status" value="1"/>
</dbReference>
<comment type="function">
    <text evidence="6">May be involved in fusion of ER-derived transport vesicles with the Golgi complex.</text>
</comment>
<sequence>PPALPPPAGIGVGLVGFGLFFLLFGILLYFDSVLLAFGNLLFISGLVSIIGLPQDLHLLLPAPKLKGTVFFSGGCWCADAVADPGIAAGGYGFVSLSSVRVGILGKFNGKIISSLVLSRDGKSWSDPG</sequence>
<evidence type="ECO:0000256" key="7">
    <source>
        <dbReference type="ARBA" id="ARBA00025799"/>
    </source>
</evidence>
<comment type="similarity">
    <text evidence="7">Belongs to the GOT1 family.</text>
</comment>
<evidence type="ECO:0000256" key="8">
    <source>
        <dbReference type="SAM" id="Phobius"/>
    </source>
</evidence>
<dbReference type="OrthoDB" id="204784at2759"/>
<evidence type="ECO:0000256" key="2">
    <source>
        <dbReference type="ARBA" id="ARBA00022692"/>
    </source>
</evidence>
<dbReference type="Proteomes" id="UP000694560">
    <property type="component" value="Unplaced"/>
</dbReference>
<protein>
    <submittedName>
        <fullName evidence="9">Uncharacterized protein</fullName>
    </submittedName>
</protein>
<dbReference type="InterPro" id="IPR007305">
    <property type="entry name" value="Vesicle_transpt_Got1/SFT2"/>
</dbReference>
<dbReference type="GO" id="GO:0005783">
    <property type="term" value="C:endoplasmic reticulum"/>
    <property type="evidence" value="ECO:0007669"/>
    <property type="project" value="TreeGrafter"/>
</dbReference>
<dbReference type="GO" id="GO:0042147">
    <property type="term" value="P:retrograde transport, endosome to Golgi"/>
    <property type="evidence" value="ECO:0007669"/>
    <property type="project" value="InterPro"/>
</dbReference>
<dbReference type="Ensembl" id="ENSMCST00000018116.1">
    <property type="protein sequence ID" value="ENSMCSP00000017666.1"/>
    <property type="gene ID" value="ENSMCSG00000012398.1"/>
</dbReference>
<dbReference type="GO" id="GO:0006888">
    <property type="term" value="P:endoplasmic reticulum to Golgi vesicle-mediated transport"/>
    <property type="evidence" value="ECO:0007669"/>
    <property type="project" value="InterPro"/>
</dbReference>
<feature type="transmembrane region" description="Helical" evidence="8">
    <location>
        <begin position="36"/>
        <end position="56"/>
    </location>
</feature>
<evidence type="ECO:0000256" key="4">
    <source>
        <dbReference type="ARBA" id="ARBA00023034"/>
    </source>
</evidence>
<reference evidence="9" key="2">
    <citation type="submission" date="2025-09" db="UniProtKB">
        <authorList>
            <consortium name="Ensembl"/>
        </authorList>
    </citation>
    <scope>IDENTIFICATION</scope>
</reference>
<evidence type="ECO:0000313" key="10">
    <source>
        <dbReference type="Proteomes" id="UP000694560"/>
    </source>
</evidence>
<dbReference type="PANTHER" id="PTHR21493:SF245">
    <property type="entry name" value="VESICLE TRANSPORT PROTEIN GOT1A"/>
    <property type="match status" value="1"/>
</dbReference>
<dbReference type="GO" id="GO:0000139">
    <property type="term" value="C:Golgi membrane"/>
    <property type="evidence" value="ECO:0007669"/>
    <property type="project" value="UniProtKB-SubCell"/>
</dbReference>
<accession>A0A8C5UB01</accession>
<dbReference type="InterPro" id="IPR045176">
    <property type="entry name" value="Got1"/>
</dbReference>
<reference evidence="9" key="1">
    <citation type="submission" date="2025-08" db="UniProtKB">
        <authorList>
            <consortium name="Ensembl"/>
        </authorList>
    </citation>
    <scope>IDENTIFICATION</scope>
</reference>
<keyword evidence="4" id="KW-0333">Golgi apparatus</keyword>